<accession>A0A1I1IQU4</accession>
<dbReference type="PROSITE" id="PS51257">
    <property type="entry name" value="PROKAR_LIPOPROTEIN"/>
    <property type="match status" value="1"/>
</dbReference>
<dbReference type="AlphaFoldDB" id="A0A1I1IQU4"/>
<gene>
    <name evidence="3" type="ORF">SAMN05660443_2458</name>
</gene>
<protein>
    <submittedName>
        <fullName evidence="3">Uncharacterized protein</fullName>
    </submittedName>
</protein>
<evidence type="ECO:0000256" key="1">
    <source>
        <dbReference type="SAM" id="Coils"/>
    </source>
</evidence>
<sequence>MSKNRQFFALVLLPILLSGCMLHPTPKGTALPASCLQESAKHQEQKQALHECQQSQQTLQDEIDRLQAELEKARLAHQLLKKEHQELQEKVDALTDIERSLYERRLEQSE</sequence>
<name>A0A1I1IQU4_9GAMM</name>
<keyword evidence="2" id="KW-0732">Signal</keyword>
<reference evidence="3 4" key="1">
    <citation type="submission" date="2016-10" db="EMBL/GenBank/DDBJ databases">
        <authorList>
            <person name="de Groot N.N."/>
        </authorList>
    </citation>
    <scope>NUCLEOTIDE SEQUENCE [LARGE SCALE GENOMIC DNA]</scope>
    <source>
        <strain evidence="3 4">DSM 18438</strain>
    </source>
</reference>
<dbReference type="EMBL" id="FOLH01000005">
    <property type="protein sequence ID" value="SFC38604.1"/>
    <property type="molecule type" value="Genomic_DNA"/>
</dbReference>
<dbReference type="Proteomes" id="UP000199058">
    <property type="component" value="Unassembled WGS sequence"/>
</dbReference>
<feature type="chain" id="PRO_5011772845" evidence="2">
    <location>
        <begin position="24"/>
        <end position="110"/>
    </location>
</feature>
<evidence type="ECO:0000313" key="3">
    <source>
        <dbReference type="EMBL" id="SFC38604.1"/>
    </source>
</evidence>
<evidence type="ECO:0000313" key="4">
    <source>
        <dbReference type="Proteomes" id="UP000199058"/>
    </source>
</evidence>
<dbReference type="RefSeq" id="WP_091964139.1">
    <property type="nucleotide sequence ID" value="NZ_FOLH01000005.1"/>
</dbReference>
<feature type="coiled-coil region" evidence="1">
    <location>
        <begin position="49"/>
        <end position="97"/>
    </location>
</feature>
<evidence type="ECO:0000256" key="2">
    <source>
        <dbReference type="SAM" id="SignalP"/>
    </source>
</evidence>
<organism evidence="3 4">
    <name type="scientific">Marinospirillum celere</name>
    <dbReference type="NCBI Taxonomy" id="1122252"/>
    <lineage>
        <taxon>Bacteria</taxon>
        <taxon>Pseudomonadati</taxon>
        <taxon>Pseudomonadota</taxon>
        <taxon>Gammaproteobacteria</taxon>
        <taxon>Oceanospirillales</taxon>
        <taxon>Oceanospirillaceae</taxon>
        <taxon>Marinospirillum</taxon>
    </lineage>
</organism>
<keyword evidence="4" id="KW-1185">Reference proteome</keyword>
<proteinExistence type="predicted"/>
<dbReference type="STRING" id="1122252.SAMN05660443_2458"/>
<feature type="signal peptide" evidence="2">
    <location>
        <begin position="1"/>
        <end position="23"/>
    </location>
</feature>
<keyword evidence="1" id="KW-0175">Coiled coil</keyword>